<evidence type="ECO:0000313" key="14">
    <source>
        <dbReference type="EMBL" id="PVD26279.1"/>
    </source>
</evidence>
<dbReference type="STRING" id="400727.A0A2T7NYN6"/>
<evidence type="ECO:0000256" key="10">
    <source>
        <dbReference type="ARBA" id="ARBA00047899"/>
    </source>
</evidence>
<dbReference type="InterPro" id="IPR000719">
    <property type="entry name" value="Prot_kinase_dom"/>
</dbReference>
<dbReference type="PROSITE" id="PS50011">
    <property type="entry name" value="PROTEIN_KINASE_DOM"/>
    <property type="match status" value="1"/>
</dbReference>
<keyword evidence="6" id="KW-0547">Nucleotide-binding</keyword>
<protein>
    <recommendedName>
        <fullName evidence="2">non-specific serine/threonine protein kinase</fullName>
        <ecNumber evidence="2">2.7.11.1</ecNumber>
    </recommendedName>
</protein>
<name>A0A2T7NYN6_POMCA</name>
<dbReference type="InterPro" id="IPR051131">
    <property type="entry name" value="NEK_Ser/Thr_kinase_NIMA"/>
</dbReference>
<evidence type="ECO:0000256" key="9">
    <source>
        <dbReference type="ARBA" id="ARBA00023306"/>
    </source>
</evidence>
<accession>A0A2T7NYN6</accession>
<feature type="compositionally biased region" description="Low complexity" evidence="12">
    <location>
        <begin position="529"/>
        <end position="542"/>
    </location>
</feature>
<comment type="catalytic activity">
    <reaction evidence="10">
        <text>L-threonyl-[protein] + ATP = O-phospho-L-threonyl-[protein] + ADP + H(+)</text>
        <dbReference type="Rhea" id="RHEA:46608"/>
        <dbReference type="Rhea" id="RHEA-COMP:11060"/>
        <dbReference type="Rhea" id="RHEA-COMP:11605"/>
        <dbReference type="ChEBI" id="CHEBI:15378"/>
        <dbReference type="ChEBI" id="CHEBI:30013"/>
        <dbReference type="ChEBI" id="CHEBI:30616"/>
        <dbReference type="ChEBI" id="CHEBI:61977"/>
        <dbReference type="ChEBI" id="CHEBI:456216"/>
        <dbReference type="EC" id="2.7.11.1"/>
    </reaction>
</comment>
<dbReference type="InterPro" id="IPR008271">
    <property type="entry name" value="Ser/Thr_kinase_AS"/>
</dbReference>
<keyword evidence="8" id="KW-0067">ATP-binding</keyword>
<keyword evidence="9" id="KW-0131">Cell cycle</keyword>
<evidence type="ECO:0000256" key="2">
    <source>
        <dbReference type="ARBA" id="ARBA00012513"/>
    </source>
</evidence>
<sequence>METKCDENLPLDKVNQPSDYSLTPVVPITAFPSVTISHSEPTGTAPCSSGGVPEYSVLTEKVKSHTERLVNETPSYLKLQVDGKVSDASPVYLEFVPGENKDPVYLKSNCDTQLTDVESRYNYQQYTNFVHSLQTPRMASTLDDFEVIGTIGTGSYGTCKKIRRKKDGKVMVWKEMDYGAMSDAEKQLLVSEVNLLRELKHKHIVRYYDRIIDRTHAVIYILMEYCQGGDLATLISRCRKEGTLVEEDFAWRILIQTTLALKECHRRKNGKAILHRDLKPANIFLDKHQNVKLGDFGLARVLHHDTSFAQTYVGTPYYMSPELVNNMSYNEKSDIWALGCVLYEMCSLHPPFTANNQTELNRKIRIGDFARLPSKYSSELDKIIRKMIRVEVSQRPSIDEILLDPVVSHHYHYLGHSQVHQVQSSGFIEGTSPGSNTNNCNNNNSDHGEAAEQNRRIQNLEEEFKTKWKQLELKEKELESREHSVTLREKLAEEKLKRAMNLLEHYRRRSDSLSSDRRLYSELSSPRDVVPLDLDSSDSPQSCLSKGVKDPESPKKRVSFDIYGKENLRQKAKMADYRTNVTYKYDTYSGQLGKGQCLRLLSAKDGLLDLQQIGLDKRYNKRNLLYFRCHDIKQEKLGFGLELGSVNIPDMNKPISVEGLAHLCFLPNGRFMGRVVSDTQQFSLVGGSDYCMGPDDHADHKCCYEENCKLRNITVTDYEGFGESTVIPRVLQSGGDNCTLSSSNLKFVTDQLITGAKAEEYIEKFFSHELLGKDCLICIGNMKISYPDPLDAEDAEKE</sequence>
<dbReference type="InterPro" id="IPR011009">
    <property type="entry name" value="Kinase-like_dom_sf"/>
</dbReference>
<dbReference type="EMBL" id="PZQS01000008">
    <property type="protein sequence ID" value="PVD26279.1"/>
    <property type="molecule type" value="Genomic_DNA"/>
</dbReference>
<dbReference type="CDD" id="cd08217">
    <property type="entry name" value="STKc_Nek2"/>
    <property type="match status" value="1"/>
</dbReference>
<evidence type="ECO:0000256" key="12">
    <source>
        <dbReference type="SAM" id="MobiDB-lite"/>
    </source>
</evidence>
<dbReference type="FunFam" id="3.30.200.20:FF:000151">
    <property type="entry name" value="G2-specific protein kinase nimA"/>
    <property type="match status" value="1"/>
</dbReference>
<evidence type="ECO:0000256" key="4">
    <source>
        <dbReference type="ARBA" id="ARBA00022618"/>
    </source>
</evidence>
<dbReference type="OrthoDB" id="248923at2759"/>
<keyword evidence="5" id="KW-0808">Transferase</keyword>
<dbReference type="PROSITE" id="PS00108">
    <property type="entry name" value="PROTEIN_KINASE_ST"/>
    <property type="match status" value="1"/>
</dbReference>
<evidence type="ECO:0000256" key="5">
    <source>
        <dbReference type="ARBA" id="ARBA00022679"/>
    </source>
</evidence>
<dbReference type="Pfam" id="PF00069">
    <property type="entry name" value="Pkinase"/>
    <property type="match status" value="1"/>
</dbReference>
<keyword evidence="4" id="KW-0132">Cell division</keyword>
<keyword evidence="7" id="KW-0418">Kinase</keyword>
<dbReference type="GO" id="GO:0007059">
    <property type="term" value="P:chromosome segregation"/>
    <property type="evidence" value="ECO:0007669"/>
    <property type="project" value="UniProtKB-ARBA"/>
</dbReference>
<dbReference type="FunFam" id="1.10.510.10:FF:000356">
    <property type="entry name" value="Serine/threonine-protein kinase Nek2"/>
    <property type="match status" value="1"/>
</dbReference>
<evidence type="ECO:0000256" key="6">
    <source>
        <dbReference type="ARBA" id="ARBA00022741"/>
    </source>
</evidence>
<keyword evidence="3" id="KW-0723">Serine/threonine-protein kinase</keyword>
<evidence type="ECO:0000256" key="1">
    <source>
        <dbReference type="ARBA" id="ARBA00010886"/>
    </source>
</evidence>
<dbReference type="EC" id="2.7.11.1" evidence="2"/>
<dbReference type="GO" id="GO:0004674">
    <property type="term" value="F:protein serine/threonine kinase activity"/>
    <property type="evidence" value="ECO:0007669"/>
    <property type="project" value="UniProtKB-KW"/>
</dbReference>
<dbReference type="PANTHER" id="PTHR44899">
    <property type="entry name" value="CAMK FAMILY PROTEIN KINASE"/>
    <property type="match status" value="1"/>
</dbReference>
<reference evidence="14 15" key="1">
    <citation type="submission" date="2018-04" db="EMBL/GenBank/DDBJ databases">
        <title>The genome of golden apple snail Pomacea canaliculata provides insight into stress tolerance and invasive adaptation.</title>
        <authorList>
            <person name="Liu C."/>
            <person name="Liu B."/>
            <person name="Ren Y."/>
            <person name="Zhang Y."/>
            <person name="Wang H."/>
            <person name="Li S."/>
            <person name="Jiang F."/>
            <person name="Yin L."/>
            <person name="Zhang G."/>
            <person name="Qian W."/>
            <person name="Fan W."/>
        </authorList>
    </citation>
    <scope>NUCLEOTIDE SEQUENCE [LARGE SCALE GENOMIC DNA]</scope>
    <source>
        <strain evidence="14">SZHN2017</strain>
        <tissue evidence="14">Muscle</tissue>
    </source>
</reference>
<dbReference type="SMART" id="SM00220">
    <property type="entry name" value="S_TKc"/>
    <property type="match status" value="1"/>
</dbReference>
<feature type="region of interest" description="Disordered" evidence="12">
    <location>
        <begin position="430"/>
        <end position="453"/>
    </location>
</feature>
<keyword evidence="15" id="KW-1185">Reference proteome</keyword>
<comment type="caution">
    <text evidence="14">The sequence shown here is derived from an EMBL/GenBank/DDBJ whole genome shotgun (WGS) entry which is preliminary data.</text>
</comment>
<dbReference type="GO" id="GO:0051301">
    <property type="term" value="P:cell division"/>
    <property type="evidence" value="ECO:0007669"/>
    <property type="project" value="UniProtKB-KW"/>
</dbReference>
<evidence type="ECO:0000256" key="3">
    <source>
        <dbReference type="ARBA" id="ARBA00022527"/>
    </source>
</evidence>
<evidence type="ECO:0000256" key="8">
    <source>
        <dbReference type="ARBA" id="ARBA00022840"/>
    </source>
</evidence>
<feature type="region of interest" description="Disordered" evidence="12">
    <location>
        <begin position="529"/>
        <end position="556"/>
    </location>
</feature>
<dbReference type="Proteomes" id="UP000245119">
    <property type="component" value="Linkage Group LG8"/>
</dbReference>
<dbReference type="GO" id="GO:0005524">
    <property type="term" value="F:ATP binding"/>
    <property type="evidence" value="ECO:0007669"/>
    <property type="project" value="UniProtKB-KW"/>
</dbReference>
<comment type="catalytic activity">
    <reaction evidence="11">
        <text>L-seryl-[protein] + ATP = O-phospho-L-seryl-[protein] + ADP + H(+)</text>
        <dbReference type="Rhea" id="RHEA:17989"/>
        <dbReference type="Rhea" id="RHEA-COMP:9863"/>
        <dbReference type="Rhea" id="RHEA-COMP:11604"/>
        <dbReference type="ChEBI" id="CHEBI:15378"/>
        <dbReference type="ChEBI" id="CHEBI:29999"/>
        <dbReference type="ChEBI" id="CHEBI:30616"/>
        <dbReference type="ChEBI" id="CHEBI:83421"/>
        <dbReference type="ChEBI" id="CHEBI:456216"/>
        <dbReference type="EC" id="2.7.11.1"/>
    </reaction>
</comment>
<comment type="similarity">
    <text evidence="1">Belongs to the protein kinase superfamily. NEK Ser/Thr protein kinase family. NIMA subfamily.</text>
</comment>
<dbReference type="Gene3D" id="1.10.510.10">
    <property type="entry name" value="Transferase(Phosphotransferase) domain 1"/>
    <property type="match status" value="1"/>
</dbReference>
<evidence type="ECO:0000313" key="15">
    <source>
        <dbReference type="Proteomes" id="UP000245119"/>
    </source>
</evidence>
<dbReference type="AlphaFoldDB" id="A0A2T7NYN6"/>
<dbReference type="PANTHER" id="PTHR44899:SF10">
    <property type="entry name" value="NIMA-RELATED KINASE 2"/>
    <property type="match status" value="1"/>
</dbReference>
<evidence type="ECO:0000256" key="7">
    <source>
        <dbReference type="ARBA" id="ARBA00022777"/>
    </source>
</evidence>
<feature type="compositionally biased region" description="Basic and acidic residues" evidence="12">
    <location>
        <begin position="547"/>
        <end position="556"/>
    </location>
</feature>
<evidence type="ECO:0000256" key="11">
    <source>
        <dbReference type="ARBA" id="ARBA00048679"/>
    </source>
</evidence>
<dbReference type="Gene3D" id="3.30.200.20">
    <property type="entry name" value="Phosphorylase Kinase, domain 1"/>
    <property type="match status" value="2"/>
</dbReference>
<feature type="domain" description="Protein kinase" evidence="13">
    <location>
        <begin position="145"/>
        <end position="407"/>
    </location>
</feature>
<dbReference type="GO" id="GO:0000278">
    <property type="term" value="P:mitotic cell cycle"/>
    <property type="evidence" value="ECO:0007669"/>
    <property type="project" value="UniProtKB-ARBA"/>
</dbReference>
<gene>
    <name evidence="14" type="ORF">C0Q70_13949</name>
</gene>
<evidence type="ECO:0000259" key="13">
    <source>
        <dbReference type="PROSITE" id="PS50011"/>
    </source>
</evidence>
<dbReference type="GO" id="GO:0005634">
    <property type="term" value="C:nucleus"/>
    <property type="evidence" value="ECO:0007669"/>
    <property type="project" value="UniProtKB-ARBA"/>
</dbReference>
<proteinExistence type="inferred from homology"/>
<organism evidence="14 15">
    <name type="scientific">Pomacea canaliculata</name>
    <name type="common">Golden apple snail</name>
    <dbReference type="NCBI Taxonomy" id="400727"/>
    <lineage>
        <taxon>Eukaryota</taxon>
        <taxon>Metazoa</taxon>
        <taxon>Spiralia</taxon>
        <taxon>Lophotrochozoa</taxon>
        <taxon>Mollusca</taxon>
        <taxon>Gastropoda</taxon>
        <taxon>Caenogastropoda</taxon>
        <taxon>Architaenioglossa</taxon>
        <taxon>Ampullarioidea</taxon>
        <taxon>Ampullariidae</taxon>
        <taxon>Pomacea</taxon>
    </lineage>
</organism>
<dbReference type="SUPFAM" id="SSF56112">
    <property type="entry name" value="Protein kinase-like (PK-like)"/>
    <property type="match status" value="1"/>
</dbReference>